<reference evidence="1 3" key="2">
    <citation type="journal article" date="2018" name="Plant J.">
        <title>The Physcomitrella patens chromosome-scale assembly reveals moss genome structure and evolution.</title>
        <authorList>
            <person name="Lang D."/>
            <person name="Ullrich K.K."/>
            <person name="Murat F."/>
            <person name="Fuchs J."/>
            <person name="Jenkins J."/>
            <person name="Haas F.B."/>
            <person name="Piednoel M."/>
            <person name="Gundlach H."/>
            <person name="Van Bel M."/>
            <person name="Meyberg R."/>
            <person name="Vives C."/>
            <person name="Morata J."/>
            <person name="Symeonidi A."/>
            <person name="Hiss M."/>
            <person name="Muchero W."/>
            <person name="Kamisugi Y."/>
            <person name="Saleh O."/>
            <person name="Blanc G."/>
            <person name="Decker E.L."/>
            <person name="van Gessel N."/>
            <person name="Grimwood J."/>
            <person name="Hayes R.D."/>
            <person name="Graham S.W."/>
            <person name="Gunter L.E."/>
            <person name="McDaniel S.F."/>
            <person name="Hoernstein S.N.W."/>
            <person name="Larsson A."/>
            <person name="Li F.W."/>
            <person name="Perroud P.F."/>
            <person name="Phillips J."/>
            <person name="Ranjan P."/>
            <person name="Rokshar D.S."/>
            <person name="Rothfels C.J."/>
            <person name="Schneider L."/>
            <person name="Shu S."/>
            <person name="Stevenson D.W."/>
            <person name="Thummler F."/>
            <person name="Tillich M."/>
            <person name="Villarreal Aguilar J.C."/>
            <person name="Widiez T."/>
            <person name="Wong G.K."/>
            <person name="Wymore A."/>
            <person name="Zhang Y."/>
            <person name="Zimmer A.D."/>
            <person name="Quatrano R.S."/>
            <person name="Mayer K.F.X."/>
            <person name="Goodstein D."/>
            <person name="Casacuberta J.M."/>
            <person name="Vandepoele K."/>
            <person name="Reski R."/>
            <person name="Cuming A.C."/>
            <person name="Tuskan G.A."/>
            <person name="Maumus F."/>
            <person name="Salse J."/>
            <person name="Schmutz J."/>
            <person name="Rensing S.A."/>
        </authorList>
    </citation>
    <scope>NUCLEOTIDE SEQUENCE [LARGE SCALE GENOMIC DNA]</scope>
    <source>
        <strain evidence="2 3">cv. Gransden 2004</strain>
    </source>
</reference>
<reference evidence="2" key="3">
    <citation type="submission" date="2020-12" db="UniProtKB">
        <authorList>
            <consortium name="EnsemblPlants"/>
        </authorList>
    </citation>
    <scope>IDENTIFICATION</scope>
</reference>
<dbReference type="InParanoid" id="A0A2K1KXP0"/>
<name>A0A2K1KXP0_PHYPA</name>
<evidence type="ECO:0000313" key="1">
    <source>
        <dbReference type="EMBL" id="PNR58548.1"/>
    </source>
</evidence>
<dbReference type="EnsemblPlants" id="Pp3c3_38019V3.1">
    <property type="protein sequence ID" value="PAC:32942611.CDS.1"/>
    <property type="gene ID" value="Pp3c3_38019"/>
</dbReference>
<keyword evidence="3" id="KW-1185">Reference proteome</keyword>
<dbReference type="Proteomes" id="UP000006727">
    <property type="component" value="Chromosome 3"/>
</dbReference>
<dbReference type="Gramene" id="Pp3c3_38019V3.1">
    <property type="protein sequence ID" value="PAC:32942611.CDS.1"/>
    <property type="gene ID" value="Pp3c3_38019"/>
</dbReference>
<organism evidence="1">
    <name type="scientific">Physcomitrium patens</name>
    <name type="common">Spreading-leaved earth moss</name>
    <name type="synonym">Physcomitrella patens</name>
    <dbReference type="NCBI Taxonomy" id="3218"/>
    <lineage>
        <taxon>Eukaryota</taxon>
        <taxon>Viridiplantae</taxon>
        <taxon>Streptophyta</taxon>
        <taxon>Embryophyta</taxon>
        <taxon>Bryophyta</taxon>
        <taxon>Bryophytina</taxon>
        <taxon>Bryopsida</taxon>
        <taxon>Funariidae</taxon>
        <taxon>Funariales</taxon>
        <taxon>Funariaceae</taxon>
        <taxon>Physcomitrium</taxon>
    </lineage>
</organism>
<dbReference type="EMBL" id="ABEU02000003">
    <property type="protein sequence ID" value="PNR58548.1"/>
    <property type="molecule type" value="Genomic_DNA"/>
</dbReference>
<evidence type="ECO:0000313" key="2">
    <source>
        <dbReference type="EnsemblPlants" id="PAC:32942611.CDS.1"/>
    </source>
</evidence>
<accession>A0A2K1KXP0</accession>
<proteinExistence type="predicted"/>
<sequence length="62" mass="6955">MRTDVPPTCEAPESLPVCLSNSQLAVTKHSLVSTQQSTSCFGDVHLREDQLLFRPSKYHIVR</sequence>
<evidence type="ECO:0000313" key="3">
    <source>
        <dbReference type="Proteomes" id="UP000006727"/>
    </source>
</evidence>
<gene>
    <name evidence="1" type="ORF">PHYPA_005543</name>
</gene>
<reference evidence="1 3" key="1">
    <citation type="journal article" date="2008" name="Science">
        <title>The Physcomitrella genome reveals evolutionary insights into the conquest of land by plants.</title>
        <authorList>
            <person name="Rensing S."/>
            <person name="Lang D."/>
            <person name="Zimmer A."/>
            <person name="Terry A."/>
            <person name="Salamov A."/>
            <person name="Shapiro H."/>
            <person name="Nishiyama T."/>
            <person name="Perroud P.-F."/>
            <person name="Lindquist E."/>
            <person name="Kamisugi Y."/>
            <person name="Tanahashi T."/>
            <person name="Sakakibara K."/>
            <person name="Fujita T."/>
            <person name="Oishi K."/>
            <person name="Shin-I T."/>
            <person name="Kuroki Y."/>
            <person name="Toyoda A."/>
            <person name="Suzuki Y."/>
            <person name="Hashimoto A."/>
            <person name="Yamaguchi K."/>
            <person name="Sugano A."/>
            <person name="Kohara Y."/>
            <person name="Fujiyama A."/>
            <person name="Anterola A."/>
            <person name="Aoki S."/>
            <person name="Ashton N."/>
            <person name="Barbazuk W.B."/>
            <person name="Barker E."/>
            <person name="Bennetzen J."/>
            <person name="Bezanilla M."/>
            <person name="Blankenship R."/>
            <person name="Cho S.H."/>
            <person name="Dutcher S."/>
            <person name="Estelle M."/>
            <person name="Fawcett J.A."/>
            <person name="Gundlach H."/>
            <person name="Hanada K."/>
            <person name="Heyl A."/>
            <person name="Hicks K.A."/>
            <person name="Hugh J."/>
            <person name="Lohr M."/>
            <person name="Mayer K."/>
            <person name="Melkozernov A."/>
            <person name="Murata T."/>
            <person name="Nelson D."/>
            <person name="Pils B."/>
            <person name="Prigge M."/>
            <person name="Reiss B."/>
            <person name="Renner T."/>
            <person name="Rombauts S."/>
            <person name="Rushton P."/>
            <person name="Sanderfoot A."/>
            <person name="Schween G."/>
            <person name="Shiu S.-H."/>
            <person name="Stueber K."/>
            <person name="Theodoulou F.L."/>
            <person name="Tu H."/>
            <person name="Van de Peer Y."/>
            <person name="Verrier P.J."/>
            <person name="Waters E."/>
            <person name="Wood A."/>
            <person name="Yang L."/>
            <person name="Cove D."/>
            <person name="Cuming A."/>
            <person name="Hasebe M."/>
            <person name="Lucas S."/>
            <person name="Mishler D.B."/>
            <person name="Reski R."/>
            <person name="Grigoriev I."/>
            <person name="Quatrano R.S."/>
            <person name="Boore J.L."/>
        </authorList>
    </citation>
    <scope>NUCLEOTIDE SEQUENCE [LARGE SCALE GENOMIC DNA]</scope>
    <source>
        <strain evidence="2 3">cv. Gransden 2004</strain>
    </source>
</reference>
<dbReference type="AlphaFoldDB" id="A0A2K1KXP0"/>
<protein>
    <submittedName>
        <fullName evidence="1 2">Uncharacterized protein</fullName>
    </submittedName>
</protein>